<dbReference type="GO" id="GO:0031012">
    <property type="term" value="C:extracellular matrix"/>
    <property type="evidence" value="ECO:0007669"/>
    <property type="project" value="TreeGrafter"/>
</dbReference>
<proteinExistence type="predicted"/>
<dbReference type="RefSeq" id="XP_019647184.1">
    <property type="nucleotide sequence ID" value="XM_019791625.1"/>
</dbReference>
<dbReference type="PANTHER" id="PTHR24023:SF1082">
    <property type="entry name" value="COLLAGEN TRIPLE HELIX REPEAT"/>
    <property type="match status" value="1"/>
</dbReference>
<evidence type="ECO:0000256" key="1">
    <source>
        <dbReference type="SAM" id="MobiDB-lite"/>
    </source>
</evidence>
<evidence type="ECO:0000313" key="3">
    <source>
        <dbReference type="RefSeq" id="XP_019647184.1"/>
    </source>
</evidence>
<dbReference type="KEGG" id="bbel:109487617"/>
<protein>
    <submittedName>
        <fullName evidence="3">Collagen alpha-1(I) chain-like</fullName>
    </submittedName>
</protein>
<dbReference type="GO" id="GO:0005615">
    <property type="term" value="C:extracellular space"/>
    <property type="evidence" value="ECO:0007669"/>
    <property type="project" value="TreeGrafter"/>
</dbReference>
<accession>A0A6P5ALY0</accession>
<dbReference type="AlphaFoldDB" id="A0A6P5ALY0"/>
<gene>
    <name evidence="3" type="primary">LOC109487617</name>
</gene>
<feature type="region of interest" description="Disordered" evidence="1">
    <location>
        <begin position="1"/>
        <end position="35"/>
    </location>
</feature>
<sequence>MSSSAGRQQQPQTGTTGGATPTQSQQTDWRSLADAAANTPNPLYVSRAGLHRLPGFVGPPGPPGEMGPIGPAGPPGEKGPMCMGPAGPGSIGPPGPPGKKGAMGPAGPPGQKGAMCMGPVGPGSIGPPGPPGEKVAMGPTCPPGQKGAMCMGSAGPGPIGPPGAFGEKGATGPAVKSRVNSEDIFKLSRKTELRLAELTRSNKLPGFVGPPGPPGEMGPIGPAGPPGEKGPMCMGTAGPGSIGPPGAFGEKGATGPAGPPGQKGPTGPIADLNECTRNPWWSGYENHCYKLMKGKVKWGKAKERCEQLGANLASVTSRDEANFINTIITDGG</sequence>
<dbReference type="InterPro" id="IPR050149">
    <property type="entry name" value="Collagen_superfamily"/>
</dbReference>
<dbReference type="InterPro" id="IPR016187">
    <property type="entry name" value="CTDL_fold"/>
</dbReference>
<feature type="compositionally biased region" description="Low complexity" evidence="1">
    <location>
        <begin position="99"/>
        <end position="110"/>
    </location>
</feature>
<dbReference type="CDD" id="cd00037">
    <property type="entry name" value="CLECT"/>
    <property type="match status" value="1"/>
</dbReference>
<feature type="region of interest" description="Disordered" evidence="1">
    <location>
        <begin position="246"/>
        <end position="267"/>
    </location>
</feature>
<dbReference type="Proteomes" id="UP000515135">
    <property type="component" value="Unplaced"/>
</dbReference>
<dbReference type="InterPro" id="IPR016186">
    <property type="entry name" value="C-type_lectin-like/link_sf"/>
</dbReference>
<keyword evidence="2" id="KW-1185">Reference proteome</keyword>
<evidence type="ECO:0000313" key="2">
    <source>
        <dbReference type="Proteomes" id="UP000515135"/>
    </source>
</evidence>
<dbReference type="SUPFAM" id="SSF56436">
    <property type="entry name" value="C-type lectin-like"/>
    <property type="match status" value="1"/>
</dbReference>
<dbReference type="Gene3D" id="3.10.100.10">
    <property type="entry name" value="Mannose-Binding Protein A, subunit A"/>
    <property type="match status" value="1"/>
</dbReference>
<dbReference type="PANTHER" id="PTHR24023">
    <property type="entry name" value="COLLAGEN ALPHA"/>
    <property type="match status" value="1"/>
</dbReference>
<reference evidence="3" key="1">
    <citation type="submission" date="2025-08" db="UniProtKB">
        <authorList>
            <consortium name="RefSeq"/>
        </authorList>
    </citation>
    <scope>IDENTIFICATION</scope>
    <source>
        <tissue evidence="3">Gonad</tissue>
    </source>
</reference>
<dbReference type="GeneID" id="109487617"/>
<feature type="region of interest" description="Disordered" evidence="1">
    <location>
        <begin position="55"/>
        <end position="110"/>
    </location>
</feature>
<name>A0A6P5ALY0_BRABE</name>
<organism evidence="2 3">
    <name type="scientific">Branchiostoma belcheri</name>
    <name type="common">Amphioxus</name>
    <dbReference type="NCBI Taxonomy" id="7741"/>
    <lineage>
        <taxon>Eukaryota</taxon>
        <taxon>Metazoa</taxon>
        <taxon>Chordata</taxon>
        <taxon>Cephalochordata</taxon>
        <taxon>Leptocardii</taxon>
        <taxon>Amphioxiformes</taxon>
        <taxon>Branchiostomatidae</taxon>
        <taxon>Branchiostoma</taxon>
    </lineage>
</organism>
<dbReference type="GO" id="GO:0030198">
    <property type="term" value="P:extracellular matrix organization"/>
    <property type="evidence" value="ECO:0007669"/>
    <property type="project" value="TreeGrafter"/>
</dbReference>
<dbReference type="OrthoDB" id="9906043at2759"/>
<dbReference type="GO" id="GO:0030020">
    <property type="term" value="F:extracellular matrix structural constituent conferring tensile strength"/>
    <property type="evidence" value="ECO:0007669"/>
    <property type="project" value="TreeGrafter"/>
</dbReference>
<feature type="compositionally biased region" description="Low complexity" evidence="1">
    <location>
        <begin position="8"/>
        <end position="27"/>
    </location>
</feature>